<dbReference type="Proteomes" id="UP001227101">
    <property type="component" value="Chromosome"/>
</dbReference>
<proteinExistence type="predicted"/>
<evidence type="ECO:0000313" key="2">
    <source>
        <dbReference type="Proteomes" id="UP001227101"/>
    </source>
</evidence>
<sequence>MALADRVGELLATIRTADAELGALLPASTNTSPMSPKPPPSGW</sequence>
<gene>
    <name evidence="1" type="ORF">QP939_05965</name>
</gene>
<dbReference type="EMBL" id="CP127173">
    <property type="protein sequence ID" value="WIV58206.1"/>
    <property type="molecule type" value="Genomic_DNA"/>
</dbReference>
<accession>A0ABY8XRE1</accession>
<protein>
    <submittedName>
        <fullName evidence="1">Uncharacterized protein</fullName>
    </submittedName>
</protein>
<dbReference type="RefSeq" id="WP_285455552.1">
    <property type="nucleotide sequence ID" value="NZ_CP127173.1"/>
</dbReference>
<keyword evidence="2" id="KW-1185">Reference proteome</keyword>
<name>A0ABY8XRE1_9PSEU</name>
<evidence type="ECO:0000313" key="1">
    <source>
        <dbReference type="EMBL" id="WIV58206.1"/>
    </source>
</evidence>
<reference evidence="1 2" key="1">
    <citation type="submission" date="2023-06" db="EMBL/GenBank/DDBJ databases">
        <authorList>
            <person name="Oyuntsetseg B."/>
            <person name="Kim S.B."/>
        </authorList>
    </citation>
    <scope>NUCLEOTIDE SEQUENCE [LARGE SCALE GENOMIC DNA]</scope>
    <source>
        <strain evidence="1 2">2-2</strain>
    </source>
</reference>
<organism evidence="1 2">
    <name type="scientific">Amycolatopsis nalaikhensis</name>
    <dbReference type="NCBI Taxonomy" id="715472"/>
    <lineage>
        <taxon>Bacteria</taxon>
        <taxon>Bacillati</taxon>
        <taxon>Actinomycetota</taxon>
        <taxon>Actinomycetes</taxon>
        <taxon>Pseudonocardiales</taxon>
        <taxon>Pseudonocardiaceae</taxon>
        <taxon>Amycolatopsis</taxon>
    </lineage>
</organism>